<sequence length="180" mass="20955">MIPTYLAVPDQKTGKEYQFGRYPCLPNEVYEDKVFLLSTWSSGVAYNMCVNTAGQQTLLFVGLIFWNMKKSMGEAKWSKRTMSMHRMFFKTLILQVTIPLITVIGPLIMNIFLIYNSYYNQGANNISICLMATHGLVSSLAMIYLHKSYWVFILQILFPNWFTVEERKIFTLVNMHNEFT</sequence>
<dbReference type="PANTHER" id="PTHR22941:SF64">
    <property type="entry name" value="SERPENTINE RECEPTOR, CLASS H"/>
    <property type="match status" value="1"/>
</dbReference>
<dbReference type="InterPro" id="IPR053220">
    <property type="entry name" value="Nematode_rcpt-like_serp_H"/>
</dbReference>
<keyword evidence="1" id="KW-0812">Transmembrane</keyword>
<evidence type="ECO:0008006" key="4">
    <source>
        <dbReference type="Google" id="ProtNLM"/>
    </source>
</evidence>
<feature type="transmembrane region" description="Helical" evidence="1">
    <location>
        <begin position="44"/>
        <end position="66"/>
    </location>
</feature>
<dbReference type="InParanoid" id="E3LJN8"/>
<dbReference type="HOGENOM" id="CLU_1497609_0_0_1"/>
<reference evidence="2" key="1">
    <citation type="submission" date="2007-07" db="EMBL/GenBank/DDBJ databases">
        <title>PCAP assembly of the Caenorhabditis remanei genome.</title>
        <authorList>
            <consortium name="The Caenorhabditis remanei Sequencing Consortium"/>
            <person name="Wilson R.K."/>
        </authorList>
    </citation>
    <scope>NUCLEOTIDE SEQUENCE [LARGE SCALE GENOMIC DNA]</scope>
    <source>
        <strain evidence="2">PB4641</strain>
    </source>
</reference>
<dbReference type="eggNOG" id="ENOG502TGBR">
    <property type="taxonomic scope" value="Eukaryota"/>
</dbReference>
<dbReference type="Pfam" id="PF10318">
    <property type="entry name" value="7TM_GPCR_Srh"/>
    <property type="match status" value="1"/>
</dbReference>
<organism evidence="3">
    <name type="scientific">Caenorhabditis remanei</name>
    <name type="common">Caenorhabditis vulgaris</name>
    <dbReference type="NCBI Taxonomy" id="31234"/>
    <lineage>
        <taxon>Eukaryota</taxon>
        <taxon>Metazoa</taxon>
        <taxon>Ecdysozoa</taxon>
        <taxon>Nematoda</taxon>
        <taxon>Chromadorea</taxon>
        <taxon>Rhabditida</taxon>
        <taxon>Rhabditina</taxon>
        <taxon>Rhabditomorpha</taxon>
        <taxon>Rhabditoidea</taxon>
        <taxon>Rhabditidae</taxon>
        <taxon>Peloderinae</taxon>
        <taxon>Caenorhabditis</taxon>
    </lineage>
</organism>
<protein>
    <recommendedName>
        <fullName evidence="4">7TM GPCR serpentine receptor class x (Srx) domain-containing protein</fullName>
    </recommendedName>
</protein>
<keyword evidence="3" id="KW-1185">Reference proteome</keyword>
<keyword evidence="1" id="KW-1133">Transmembrane helix</keyword>
<gene>
    <name evidence="2" type="ORF">CRE_18727</name>
</gene>
<evidence type="ECO:0000256" key="1">
    <source>
        <dbReference type="SAM" id="Phobius"/>
    </source>
</evidence>
<dbReference type="OrthoDB" id="5860679at2759"/>
<dbReference type="Proteomes" id="UP000008281">
    <property type="component" value="Unassembled WGS sequence"/>
</dbReference>
<keyword evidence="1" id="KW-0472">Membrane</keyword>
<accession>E3LJN8</accession>
<dbReference type="EMBL" id="DS268410">
    <property type="protein sequence ID" value="EFO99816.1"/>
    <property type="molecule type" value="Genomic_DNA"/>
</dbReference>
<dbReference type="InterPro" id="IPR019422">
    <property type="entry name" value="7TM_GPCR_serpentine_rcpt_Srh"/>
</dbReference>
<evidence type="ECO:0000313" key="3">
    <source>
        <dbReference type="Proteomes" id="UP000008281"/>
    </source>
</evidence>
<dbReference type="PANTHER" id="PTHR22941">
    <property type="entry name" value="SERPENTINE RECEPTOR"/>
    <property type="match status" value="1"/>
</dbReference>
<evidence type="ECO:0000313" key="2">
    <source>
        <dbReference type="EMBL" id="EFO99816.1"/>
    </source>
</evidence>
<proteinExistence type="predicted"/>
<dbReference type="AlphaFoldDB" id="E3LJN8"/>
<name>E3LJN8_CAERE</name>
<feature type="transmembrane region" description="Helical" evidence="1">
    <location>
        <begin position="87"/>
        <end position="113"/>
    </location>
</feature>